<gene>
    <name evidence="2" type="ORF">UXM345_LOCUS28188</name>
</gene>
<accession>A0A820BDC1</accession>
<evidence type="ECO:0000313" key="2">
    <source>
        <dbReference type="EMBL" id="CAF4204367.1"/>
    </source>
</evidence>
<dbReference type="AlphaFoldDB" id="A0A820BDC1"/>
<dbReference type="InterPro" id="IPR036514">
    <property type="entry name" value="SGNH_hydro_sf"/>
</dbReference>
<feature type="compositionally biased region" description="Low complexity" evidence="1">
    <location>
        <begin position="673"/>
        <end position="683"/>
    </location>
</feature>
<comment type="caution">
    <text evidence="2">The sequence shown here is derived from an EMBL/GenBank/DDBJ whole genome shotgun (WGS) entry which is preliminary data.</text>
</comment>
<organism evidence="2 3">
    <name type="scientific">Rotaria magnacalcarata</name>
    <dbReference type="NCBI Taxonomy" id="392030"/>
    <lineage>
        <taxon>Eukaryota</taxon>
        <taxon>Metazoa</taxon>
        <taxon>Spiralia</taxon>
        <taxon>Gnathifera</taxon>
        <taxon>Rotifera</taxon>
        <taxon>Eurotatoria</taxon>
        <taxon>Bdelloidea</taxon>
        <taxon>Philodinida</taxon>
        <taxon>Philodinidae</taxon>
        <taxon>Rotaria</taxon>
    </lineage>
</organism>
<protein>
    <submittedName>
        <fullName evidence="2">Uncharacterized protein</fullName>
    </submittedName>
</protein>
<evidence type="ECO:0000256" key="1">
    <source>
        <dbReference type="SAM" id="MobiDB-lite"/>
    </source>
</evidence>
<sequence>MASKSSEGTTSGPALIPILQLPRIPRIRHDLPTLTVAEISPSEPLPPQKTYPEVIITNNDALRIFKGMNILFIGDPFLRTLYRDVTKLLSNGRLLETSEAKSQNGEYGAIENECRLLASGRIGMTDYKDVRKFHLESTSTTCTYVHLPTVIGPCVTELLNYLANMTESSTFDFIILGASHMDLNMNKLKKSKQPFANLIATYKEALENLYTQLLSTCHNPLKPKQKLIWMKPTPPNVQLTAEQQLQFDEIIKITDHMAQQHGFKPFDRYFIWLRSGQELLADNSHHFKPEGVRLYTQLLAQIIGKKFNRPVTIPIPSTITTSKPKNILKPSNHQQRFHPYIISSHLYPYSTDRFIFFLINMSNTFELVENGIQGSIHSNEQDVSVVIGTDRFNTEINAMSQSLSSPYSFSFLNGCETTMDFDSIELSPSILSAVQDCEQIIQTYAEAYNLNIEQSNSDMLFHATCSASNTSDSNLINTVDNQYNKMPYPPKSLMGFVNEHDRPYAQYGHLSADQIEQQFNFDLEGVETDAKRRQNHVRFAVHRLNMMCKTEATKEFIMENIRLKFNDKIQYVCVGVDRESTDLKRQIYIQIIFNGKINEKKWFLDTVSSDPKFNYHVTKRCDPWNQYIKQKCDFIEYGLFKSLDSYKRLLWASSPFVRAQQSSVSSTDKENVPTENNVNTNNINDHEEQDYENIRSDSSSTINKRTSNNIIKKRTSNQQGTSNNINKKHKSNQQRTTTMDMNSESLEYMNEHSLQQYLLKRNIISEQALKLARTSISQAMDFVETNMPYEYMLNATKFLETFEYVHTQATQNRTYSPL</sequence>
<name>A0A820BDC1_9BILA</name>
<dbReference type="EMBL" id="CAJOBF010006371">
    <property type="protein sequence ID" value="CAF4204367.1"/>
    <property type="molecule type" value="Genomic_DNA"/>
</dbReference>
<evidence type="ECO:0000313" key="3">
    <source>
        <dbReference type="Proteomes" id="UP000663842"/>
    </source>
</evidence>
<feature type="compositionally biased region" description="Polar residues" evidence="1">
    <location>
        <begin position="696"/>
        <end position="725"/>
    </location>
</feature>
<reference evidence="2" key="1">
    <citation type="submission" date="2021-02" db="EMBL/GenBank/DDBJ databases">
        <authorList>
            <person name="Nowell W R."/>
        </authorList>
    </citation>
    <scope>NUCLEOTIDE SEQUENCE</scope>
</reference>
<dbReference type="Gene3D" id="3.40.50.1110">
    <property type="entry name" value="SGNH hydrolase"/>
    <property type="match status" value="1"/>
</dbReference>
<proteinExistence type="predicted"/>
<feature type="region of interest" description="Disordered" evidence="1">
    <location>
        <begin position="662"/>
        <end position="737"/>
    </location>
</feature>
<dbReference type="Proteomes" id="UP000663842">
    <property type="component" value="Unassembled WGS sequence"/>
</dbReference>
<dbReference type="SUPFAM" id="SSF52266">
    <property type="entry name" value="SGNH hydrolase"/>
    <property type="match status" value="1"/>
</dbReference>